<keyword evidence="4" id="KW-0788">Thiol protease</keyword>
<evidence type="ECO:0000313" key="7">
    <source>
        <dbReference type="Proteomes" id="UP001157109"/>
    </source>
</evidence>
<dbReference type="InterPro" id="IPR038765">
    <property type="entry name" value="Papain-like_cys_pep_sf"/>
</dbReference>
<comment type="similarity">
    <text evidence="1">Belongs to the peptidase C40 family.</text>
</comment>
<sequence>MLGVAAGLSGIYYSWGGTTPAGFDCSGFTSYVYRQLGVSLPRTAAAQQAALTPVSNPQPGDLVFFGSPAYHVGIYAGNGMMYDSPRTGRTTGLHAIWSSNVSYGRP</sequence>
<keyword evidence="3" id="KW-0378">Hydrolase</keyword>
<proteinExistence type="inferred from homology"/>
<evidence type="ECO:0000313" key="6">
    <source>
        <dbReference type="EMBL" id="GMA20678.1"/>
    </source>
</evidence>
<comment type="caution">
    <text evidence="6">The sequence shown here is derived from an EMBL/GenBank/DDBJ whole genome shotgun (WGS) entry which is preliminary data.</text>
</comment>
<organism evidence="6 7">
    <name type="scientific">Arsenicicoccus piscis</name>
    <dbReference type="NCBI Taxonomy" id="673954"/>
    <lineage>
        <taxon>Bacteria</taxon>
        <taxon>Bacillati</taxon>
        <taxon>Actinomycetota</taxon>
        <taxon>Actinomycetes</taxon>
        <taxon>Micrococcales</taxon>
        <taxon>Intrasporangiaceae</taxon>
        <taxon>Arsenicicoccus</taxon>
    </lineage>
</organism>
<dbReference type="SUPFAM" id="SSF54001">
    <property type="entry name" value="Cysteine proteinases"/>
    <property type="match status" value="1"/>
</dbReference>
<dbReference type="InterPro" id="IPR051202">
    <property type="entry name" value="Peptidase_C40"/>
</dbReference>
<dbReference type="PANTHER" id="PTHR47053">
    <property type="entry name" value="MUREIN DD-ENDOPEPTIDASE MEPH-RELATED"/>
    <property type="match status" value="1"/>
</dbReference>
<evidence type="ECO:0000256" key="1">
    <source>
        <dbReference type="ARBA" id="ARBA00007074"/>
    </source>
</evidence>
<dbReference type="PANTHER" id="PTHR47053:SF1">
    <property type="entry name" value="MUREIN DD-ENDOPEPTIDASE MEPH-RELATED"/>
    <property type="match status" value="1"/>
</dbReference>
<reference evidence="7" key="1">
    <citation type="journal article" date="2019" name="Int. J. Syst. Evol. Microbiol.">
        <title>The Global Catalogue of Microorganisms (GCM) 10K type strain sequencing project: providing services to taxonomists for standard genome sequencing and annotation.</title>
        <authorList>
            <consortium name="The Broad Institute Genomics Platform"/>
            <consortium name="The Broad Institute Genome Sequencing Center for Infectious Disease"/>
            <person name="Wu L."/>
            <person name="Ma J."/>
        </authorList>
    </citation>
    <scope>NUCLEOTIDE SEQUENCE [LARGE SCALE GENOMIC DNA]</scope>
    <source>
        <strain evidence="7">NBRC 105830</strain>
    </source>
</reference>
<evidence type="ECO:0000256" key="3">
    <source>
        <dbReference type="ARBA" id="ARBA00022801"/>
    </source>
</evidence>
<feature type="domain" description="NlpC/P60" evidence="5">
    <location>
        <begin position="1"/>
        <end position="106"/>
    </location>
</feature>
<keyword evidence="7" id="KW-1185">Reference proteome</keyword>
<dbReference type="Pfam" id="PF00877">
    <property type="entry name" value="NLPC_P60"/>
    <property type="match status" value="1"/>
</dbReference>
<dbReference type="InterPro" id="IPR000064">
    <property type="entry name" value="NLP_P60_dom"/>
</dbReference>
<dbReference type="Gene3D" id="3.90.1720.10">
    <property type="entry name" value="endopeptidase domain like (from Nostoc punctiforme)"/>
    <property type="match status" value="1"/>
</dbReference>
<dbReference type="Proteomes" id="UP001157109">
    <property type="component" value="Unassembled WGS sequence"/>
</dbReference>
<evidence type="ECO:0000256" key="2">
    <source>
        <dbReference type="ARBA" id="ARBA00022670"/>
    </source>
</evidence>
<protein>
    <recommendedName>
        <fullName evidence="5">NlpC/P60 domain-containing protein</fullName>
    </recommendedName>
</protein>
<evidence type="ECO:0000256" key="4">
    <source>
        <dbReference type="ARBA" id="ARBA00022807"/>
    </source>
</evidence>
<keyword evidence="2" id="KW-0645">Protease</keyword>
<gene>
    <name evidence="6" type="ORF">GCM10025862_26990</name>
</gene>
<evidence type="ECO:0000259" key="5">
    <source>
        <dbReference type="PROSITE" id="PS51935"/>
    </source>
</evidence>
<dbReference type="EMBL" id="BSUJ01000001">
    <property type="protein sequence ID" value="GMA20678.1"/>
    <property type="molecule type" value="Genomic_DNA"/>
</dbReference>
<dbReference type="PROSITE" id="PS51935">
    <property type="entry name" value="NLPC_P60"/>
    <property type="match status" value="1"/>
</dbReference>
<accession>A0ABQ6HSM0</accession>
<name>A0ABQ6HSM0_9MICO</name>